<evidence type="ECO:0000313" key="1">
    <source>
        <dbReference type="EMBL" id="EOY23929.1"/>
    </source>
</evidence>
<name>A0A061GA52_THECC</name>
<dbReference type="Proteomes" id="UP000026915">
    <property type="component" value="Chromosome 3"/>
</dbReference>
<dbReference type="InParanoid" id="A0A061GA52"/>
<protein>
    <submittedName>
        <fullName evidence="1">Uncharacterized protein</fullName>
    </submittedName>
</protein>
<sequence>MSTAVIAERCWVGNMSGLMRKLRSTRKGNSFLRSQKLSKKTGSTHVNFLDDSPDLASVWMPSRVFFFPIENIHVLFFPVHSSCVPCVDIVLDVIHFVNKIVNNSPYVACISACN</sequence>
<gene>
    <name evidence="1" type="ORF">TCM_015670</name>
</gene>
<keyword evidence="2" id="KW-1185">Reference proteome</keyword>
<reference evidence="1 2" key="1">
    <citation type="journal article" date="2013" name="Genome Biol.">
        <title>The genome sequence of the most widely cultivated cacao type and its use to identify candidate genes regulating pod color.</title>
        <authorList>
            <person name="Motamayor J.C."/>
            <person name="Mockaitis K."/>
            <person name="Schmutz J."/>
            <person name="Haiminen N."/>
            <person name="Iii D.L."/>
            <person name="Cornejo O."/>
            <person name="Findley S.D."/>
            <person name="Zheng P."/>
            <person name="Utro F."/>
            <person name="Royaert S."/>
            <person name="Saski C."/>
            <person name="Jenkins J."/>
            <person name="Podicheti R."/>
            <person name="Zhao M."/>
            <person name="Scheffler B.E."/>
            <person name="Stack J.C."/>
            <person name="Feltus F.A."/>
            <person name="Mustiga G.M."/>
            <person name="Amores F."/>
            <person name="Phillips W."/>
            <person name="Marelli J.P."/>
            <person name="May G.D."/>
            <person name="Shapiro H."/>
            <person name="Ma J."/>
            <person name="Bustamante C.D."/>
            <person name="Schnell R.J."/>
            <person name="Main D."/>
            <person name="Gilbert D."/>
            <person name="Parida L."/>
            <person name="Kuhn D.N."/>
        </authorList>
    </citation>
    <scope>NUCLEOTIDE SEQUENCE [LARGE SCALE GENOMIC DNA]</scope>
    <source>
        <strain evidence="2">cv. Matina 1-6</strain>
    </source>
</reference>
<accession>A0A061GA52</accession>
<organism evidence="1 2">
    <name type="scientific">Theobroma cacao</name>
    <name type="common">Cacao</name>
    <name type="synonym">Cocoa</name>
    <dbReference type="NCBI Taxonomy" id="3641"/>
    <lineage>
        <taxon>Eukaryota</taxon>
        <taxon>Viridiplantae</taxon>
        <taxon>Streptophyta</taxon>
        <taxon>Embryophyta</taxon>
        <taxon>Tracheophyta</taxon>
        <taxon>Spermatophyta</taxon>
        <taxon>Magnoliopsida</taxon>
        <taxon>eudicotyledons</taxon>
        <taxon>Gunneridae</taxon>
        <taxon>Pentapetalae</taxon>
        <taxon>rosids</taxon>
        <taxon>malvids</taxon>
        <taxon>Malvales</taxon>
        <taxon>Malvaceae</taxon>
        <taxon>Byttnerioideae</taxon>
        <taxon>Theobroma</taxon>
    </lineage>
</organism>
<dbReference type="Gramene" id="EOY23929">
    <property type="protein sequence ID" value="EOY23929"/>
    <property type="gene ID" value="TCM_015670"/>
</dbReference>
<dbReference type="EMBL" id="CM001881">
    <property type="protein sequence ID" value="EOY23929.1"/>
    <property type="molecule type" value="Genomic_DNA"/>
</dbReference>
<dbReference type="AlphaFoldDB" id="A0A061GA52"/>
<dbReference type="HOGENOM" id="CLU_2125565_0_0_1"/>
<evidence type="ECO:0000313" key="2">
    <source>
        <dbReference type="Proteomes" id="UP000026915"/>
    </source>
</evidence>
<proteinExistence type="predicted"/>